<dbReference type="GO" id="GO:0020037">
    <property type="term" value="F:heme binding"/>
    <property type="evidence" value="ECO:0007669"/>
    <property type="project" value="InterPro"/>
</dbReference>
<reference evidence="2 3" key="2">
    <citation type="submission" date="2017-09" db="EMBL/GenBank/DDBJ databases">
        <authorList>
            <person name="Lee N."/>
            <person name="Cho B.-K."/>
        </authorList>
    </citation>
    <scope>NUCLEOTIDE SEQUENCE [LARGE SCALE GENOMIC DNA]</scope>
    <source>
        <strain evidence="2 3">ATCC 27467</strain>
    </source>
</reference>
<keyword evidence="3" id="KW-1185">Reference proteome</keyword>
<dbReference type="Proteomes" id="UP000634660">
    <property type="component" value="Unassembled WGS sequence"/>
</dbReference>
<evidence type="ECO:0008006" key="4">
    <source>
        <dbReference type="Google" id="ProtNLM"/>
    </source>
</evidence>
<dbReference type="AlphaFoldDB" id="A0A5P2UGS2"/>
<evidence type="ECO:0000313" key="1">
    <source>
        <dbReference type="EMBL" id="GGZ55495.1"/>
    </source>
</evidence>
<dbReference type="SUPFAM" id="SSF140959">
    <property type="entry name" value="Indolic compounds 2,3-dioxygenase-like"/>
    <property type="match status" value="1"/>
</dbReference>
<reference evidence="1" key="3">
    <citation type="submission" date="2020-09" db="EMBL/GenBank/DDBJ databases">
        <authorList>
            <person name="Sun Q."/>
            <person name="Ohkuma M."/>
        </authorList>
    </citation>
    <scope>NUCLEOTIDE SEQUENCE</scope>
    <source>
        <strain evidence="1">JCM 4834</strain>
    </source>
</reference>
<dbReference type="GO" id="GO:0019441">
    <property type="term" value="P:L-tryptophan catabolic process to kynurenine"/>
    <property type="evidence" value="ECO:0007669"/>
    <property type="project" value="InterPro"/>
</dbReference>
<accession>A0A5P2UGS2</accession>
<dbReference type="OrthoDB" id="4444951at2"/>
<protein>
    <recommendedName>
        <fullName evidence="4">Tryptophan 2,3-dioxygenase</fullName>
    </recommendedName>
</protein>
<gene>
    <name evidence="2" type="ORF">CP968_07570</name>
    <name evidence="1" type="ORF">GCM10010371_13740</name>
</gene>
<reference evidence="1" key="1">
    <citation type="journal article" date="2014" name="Int. J. Syst. Evol. Microbiol.">
        <title>Complete genome sequence of Corynebacterium casei LMG S-19264T (=DSM 44701T), isolated from a smear-ripened cheese.</title>
        <authorList>
            <consortium name="US DOE Joint Genome Institute (JGI-PGF)"/>
            <person name="Walter F."/>
            <person name="Albersmeier A."/>
            <person name="Kalinowski J."/>
            <person name="Ruckert C."/>
        </authorList>
    </citation>
    <scope>NUCLEOTIDE SEQUENCE</scope>
    <source>
        <strain evidence="1">JCM 4834</strain>
    </source>
</reference>
<evidence type="ECO:0000313" key="2">
    <source>
        <dbReference type="EMBL" id="QEU78160.1"/>
    </source>
</evidence>
<proteinExistence type="predicted"/>
<dbReference type="EMBL" id="CP023701">
    <property type="protein sequence ID" value="QEU78160.1"/>
    <property type="molecule type" value="Genomic_DNA"/>
</dbReference>
<dbReference type="RefSeq" id="WP_150517252.1">
    <property type="nucleotide sequence ID" value="NZ_BMVX01000004.1"/>
</dbReference>
<dbReference type="EMBL" id="BMVX01000004">
    <property type="protein sequence ID" value="GGZ55495.1"/>
    <property type="molecule type" value="Genomic_DNA"/>
</dbReference>
<dbReference type="GO" id="GO:0046872">
    <property type="term" value="F:metal ion binding"/>
    <property type="evidence" value="ECO:0007669"/>
    <property type="project" value="InterPro"/>
</dbReference>
<dbReference type="Proteomes" id="UP000326831">
    <property type="component" value="Chromosome"/>
</dbReference>
<dbReference type="Gene3D" id="1.20.58.480">
    <property type="match status" value="1"/>
</dbReference>
<organism evidence="2 3">
    <name type="scientific">Streptomyces subrutilus</name>
    <dbReference type="NCBI Taxonomy" id="36818"/>
    <lineage>
        <taxon>Bacteria</taxon>
        <taxon>Bacillati</taxon>
        <taxon>Actinomycetota</taxon>
        <taxon>Actinomycetes</taxon>
        <taxon>Kitasatosporales</taxon>
        <taxon>Streptomycetaceae</taxon>
        <taxon>Streptomyces</taxon>
    </lineage>
</organism>
<name>A0A5P2UGS2_9ACTN</name>
<evidence type="ECO:0000313" key="3">
    <source>
        <dbReference type="Proteomes" id="UP000326831"/>
    </source>
</evidence>
<dbReference type="InterPro" id="IPR037217">
    <property type="entry name" value="Trp/Indoleamine_2_3_dOase-like"/>
</dbReference>
<dbReference type="KEGG" id="ssub:CP968_07570"/>
<sequence length="448" mass="50226">MRTTTTLRAVLDFDLNDYIGNARAVGRDLLDPALRAWMAEAYEDVVVLLALDRDRLSRSEYTMLRFAELVFQAEWKLALPEGEAPQEVASRGGGPLDRRGKRYQPYGNVRLLNHTLGTRSHAPDGAVERACWQTIRATAESWRAYERRTLEGTEKWAQDALPSDGQLTERIARLGALVSLTVGRAPALRTAAPEPPHHWRDYVLTPHGPANVLEHLAVLPQTTQHDEVTFLRVIHLVEATTWGVLARVMSAAEWLRGGRWEYAAECLGRAADLAAAQTEALLVMRRTMPVEHFQGFREATGDASAVQAFPTQLLHIHLLGVHPEKTGALAEATENAYVLMYQNPDFEPLRELLRRVPAGEPGRRVLDAAHRLDQELFAWRKIHYGVALRYLPTEATGSGGTSGAPYLRSFYQDRLFDTDRSLIPQHRFGPSTVLSPWIRSRPALSPFN</sequence>